<dbReference type="EMBL" id="SMKX01000037">
    <property type="protein sequence ID" value="TDD59335.1"/>
    <property type="molecule type" value="Genomic_DNA"/>
</dbReference>
<keyword evidence="2" id="KW-0378">Hydrolase</keyword>
<dbReference type="Gene3D" id="3.40.50.1820">
    <property type="entry name" value="alpha/beta hydrolase"/>
    <property type="match status" value="1"/>
</dbReference>
<comment type="caution">
    <text evidence="2">The sequence shown here is derived from an EMBL/GenBank/DDBJ whole genome shotgun (WGS) entry which is preliminary data.</text>
</comment>
<evidence type="ECO:0000313" key="3">
    <source>
        <dbReference type="Proteomes" id="UP000295124"/>
    </source>
</evidence>
<reference evidence="2 3" key="1">
    <citation type="submission" date="2019-03" db="EMBL/GenBank/DDBJ databases">
        <title>Draft genome sequences of novel Actinobacteria.</title>
        <authorList>
            <person name="Sahin N."/>
            <person name="Ay H."/>
            <person name="Saygin H."/>
        </authorList>
    </citation>
    <scope>NUCLEOTIDE SEQUENCE [LARGE SCALE GENOMIC DNA]</scope>
    <source>
        <strain evidence="2 3">JCM 13523</strain>
    </source>
</reference>
<dbReference type="InterPro" id="IPR050266">
    <property type="entry name" value="AB_hydrolase_sf"/>
</dbReference>
<keyword evidence="3" id="KW-1185">Reference proteome</keyword>
<dbReference type="OrthoDB" id="7185741at2"/>
<evidence type="ECO:0000259" key="1">
    <source>
        <dbReference type="Pfam" id="PF00561"/>
    </source>
</evidence>
<dbReference type="SUPFAM" id="SSF53474">
    <property type="entry name" value="alpha/beta-Hydrolases"/>
    <property type="match status" value="1"/>
</dbReference>
<proteinExistence type="predicted"/>
<gene>
    <name evidence="2" type="ORF">E1263_15575</name>
</gene>
<dbReference type="GO" id="GO:0016787">
    <property type="term" value="F:hydrolase activity"/>
    <property type="evidence" value="ECO:0007669"/>
    <property type="project" value="UniProtKB-KW"/>
</dbReference>
<dbReference type="AlphaFoldDB" id="A0A4R4ZLB0"/>
<dbReference type="Proteomes" id="UP000295124">
    <property type="component" value="Unassembled WGS sequence"/>
</dbReference>
<organism evidence="2 3">
    <name type="scientific">Kribbella antibiotica</name>
    <dbReference type="NCBI Taxonomy" id="190195"/>
    <lineage>
        <taxon>Bacteria</taxon>
        <taxon>Bacillati</taxon>
        <taxon>Actinomycetota</taxon>
        <taxon>Actinomycetes</taxon>
        <taxon>Propionibacteriales</taxon>
        <taxon>Kribbellaceae</taxon>
        <taxon>Kribbella</taxon>
    </lineage>
</organism>
<dbReference type="GO" id="GO:0016020">
    <property type="term" value="C:membrane"/>
    <property type="evidence" value="ECO:0007669"/>
    <property type="project" value="TreeGrafter"/>
</dbReference>
<sequence length="284" mass="29892">MSRQDTTDARVLPSTSTRVSLCRALGVCRTIGAMSATQIDVGGYKLAAEITGDGAPTVVFSSGLGDAGEAWEATIAALKSSVQLVTYARAGIGDSDSLADSTPRSFGAVAEELHRLLAAADITGPYVVVGHSIGAAIAQVFAAQWPQEVAGLVLVDPSDVQLYLDIEKPKLVMPDGDRDDHASFDVKLGAEDAAASRRSLNMPSVVVTSRVGRWLESKTPDLWRPFSLDAVDKRWQSGHQALAADLGAMQKVAEVGGHYVQNDQPELVAAAIDEVVQLAARPSL</sequence>
<dbReference type="InterPro" id="IPR029058">
    <property type="entry name" value="AB_hydrolase_fold"/>
</dbReference>
<dbReference type="PANTHER" id="PTHR43798">
    <property type="entry name" value="MONOACYLGLYCEROL LIPASE"/>
    <property type="match status" value="1"/>
</dbReference>
<dbReference type="InterPro" id="IPR000073">
    <property type="entry name" value="AB_hydrolase_1"/>
</dbReference>
<feature type="domain" description="AB hydrolase-1" evidence="1">
    <location>
        <begin position="56"/>
        <end position="223"/>
    </location>
</feature>
<accession>A0A4R4ZLB0</accession>
<dbReference type="Pfam" id="PF00561">
    <property type="entry name" value="Abhydrolase_1"/>
    <property type="match status" value="1"/>
</dbReference>
<dbReference type="PANTHER" id="PTHR43798:SF33">
    <property type="entry name" value="HYDROLASE, PUTATIVE (AFU_ORTHOLOGUE AFUA_2G14860)-RELATED"/>
    <property type="match status" value="1"/>
</dbReference>
<name>A0A4R4ZLB0_9ACTN</name>
<evidence type="ECO:0000313" key="2">
    <source>
        <dbReference type="EMBL" id="TDD59335.1"/>
    </source>
</evidence>
<protein>
    <submittedName>
        <fullName evidence="2">Alpha/beta hydrolase</fullName>
    </submittedName>
</protein>